<comment type="function">
    <text evidence="5">Subunit of the peripheral V1 complex of vacuolar ATPase. Subunit C is necessary for the assembly of the catalytic sector of the enzyme and is likely to have a specific function in its catalytic activity. V-ATPase is responsible for acidifying a variety of intracellular compartments in eukaryotic cells.</text>
</comment>
<dbReference type="Gene3D" id="3.30.70.1180">
    <property type="entry name" value="Vacuolar atp synthase subunit c, domain 1"/>
    <property type="match status" value="1"/>
</dbReference>
<evidence type="ECO:0000256" key="2">
    <source>
        <dbReference type="ARBA" id="ARBA00022448"/>
    </source>
</evidence>
<comment type="similarity">
    <text evidence="1 6">Belongs to the V-ATPase C subunit family.</text>
</comment>
<comment type="subunit">
    <text evidence="6">V-ATPase is a heteromultimeric enzyme composed of a peripheral catalytic V1 complex (components A to H) attached to an integral membrane V0 proton pore complex.</text>
</comment>
<reference evidence="7" key="1">
    <citation type="submission" date="2021-01" db="EMBL/GenBank/DDBJ databases">
        <authorList>
            <person name="Corre E."/>
            <person name="Pelletier E."/>
            <person name="Niang G."/>
            <person name="Scheremetjew M."/>
            <person name="Finn R."/>
            <person name="Kale V."/>
            <person name="Holt S."/>
            <person name="Cochrane G."/>
            <person name="Meng A."/>
            <person name="Brown T."/>
            <person name="Cohen L."/>
        </authorList>
    </citation>
    <scope>NUCLEOTIDE SEQUENCE</scope>
    <source>
        <strain evidence="7">SAG 11-49</strain>
    </source>
</reference>
<accession>A0A7S0RL04</accession>
<dbReference type="GO" id="GO:0046961">
    <property type="term" value="F:proton-transporting ATPase activity, rotational mechanism"/>
    <property type="evidence" value="ECO:0007669"/>
    <property type="project" value="InterPro"/>
</dbReference>
<dbReference type="InterPro" id="IPR004907">
    <property type="entry name" value="ATPase_V1-cplx_csu"/>
</dbReference>
<name>A0A7S0RL04_9CHLO</name>
<evidence type="ECO:0000313" key="7">
    <source>
        <dbReference type="EMBL" id="CAD8680187.1"/>
    </source>
</evidence>
<dbReference type="CDD" id="cd14785">
    <property type="entry name" value="V-ATPase_C"/>
    <property type="match status" value="1"/>
</dbReference>
<evidence type="ECO:0000256" key="4">
    <source>
        <dbReference type="ARBA" id="ARBA00023065"/>
    </source>
</evidence>
<protein>
    <recommendedName>
        <fullName evidence="6">V-type proton ATPase subunit C</fullName>
    </recommendedName>
</protein>
<dbReference type="EMBL" id="HBFB01016868">
    <property type="protein sequence ID" value="CAD8680187.1"/>
    <property type="molecule type" value="Transcribed_RNA"/>
</dbReference>
<dbReference type="GO" id="GO:0000221">
    <property type="term" value="C:vacuolar proton-transporting V-type ATPase, V1 domain"/>
    <property type="evidence" value="ECO:0007669"/>
    <property type="project" value="TreeGrafter"/>
</dbReference>
<dbReference type="Pfam" id="PF03223">
    <property type="entry name" value="V-ATPase_C"/>
    <property type="match status" value="1"/>
</dbReference>
<dbReference type="PANTHER" id="PTHR10137">
    <property type="entry name" value="V-TYPE PROTON ATPASE SUBUNIT C"/>
    <property type="match status" value="1"/>
</dbReference>
<dbReference type="InterPro" id="IPR036132">
    <property type="entry name" value="Vac_ATP_synth_c_sf"/>
</dbReference>
<keyword evidence="2 6" id="KW-0813">Transport</keyword>
<gene>
    <name evidence="7" type="ORF">CLEI1391_LOCUS9441</name>
</gene>
<evidence type="ECO:0000256" key="3">
    <source>
        <dbReference type="ARBA" id="ARBA00022781"/>
    </source>
</evidence>
<dbReference type="SUPFAM" id="SSF118203">
    <property type="entry name" value="Vacuolar ATP synthase subunit C"/>
    <property type="match status" value="1"/>
</dbReference>
<proteinExistence type="inferred from homology"/>
<dbReference type="Gene3D" id="1.20.1460.10">
    <property type="entry name" value="subunit c (vma5p) of the yeast v-atpase, domain 2"/>
    <property type="match status" value="1"/>
</dbReference>
<comment type="function">
    <text evidence="6">Subunit of the V1 complex of vacuolar(H+)-ATPase (V-ATPase), a multisubunit enzyme composed of a peripheral complex (V1) that hydrolyzes ATP and a membrane integral complex (V0) that translocates protons. V-ATPase is responsible for acidifying and maintaining the pH of intracellular compartments and in some cell types, is targeted to the plasma membrane, where it is responsible for acidifying the extracellular environment. Subunit C is necessary for the assembly of the catalytic sector of the enzyme and is likely to have a specific function in its catalytic activity.</text>
</comment>
<evidence type="ECO:0000256" key="6">
    <source>
        <dbReference type="RuleBase" id="RU364010"/>
    </source>
</evidence>
<evidence type="ECO:0000256" key="1">
    <source>
        <dbReference type="ARBA" id="ARBA00006138"/>
    </source>
</evidence>
<dbReference type="Gene3D" id="3.30.70.100">
    <property type="match status" value="1"/>
</dbReference>
<keyword evidence="4 6" id="KW-0406">Ion transport</keyword>
<organism evidence="7">
    <name type="scientific">Chlamydomonas leiostraca</name>
    <dbReference type="NCBI Taxonomy" id="1034604"/>
    <lineage>
        <taxon>Eukaryota</taxon>
        <taxon>Viridiplantae</taxon>
        <taxon>Chlorophyta</taxon>
        <taxon>core chlorophytes</taxon>
        <taxon>Chlorophyceae</taxon>
        <taxon>CS clade</taxon>
        <taxon>Chlamydomonadales</taxon>
        <taxon>Chlamydomonadaceae</taxon>
        <taxon>Chlamydomonas</taxon>
    </lineage>
</organism>
<dbReference type="FunFam" id="3.30.70.100:FF:000002">
    <property type="entry name" value="V-type proton ATPase subunit C"/>
    <property type="match status" value="1"/>
</dbReference>
<evidence type="ECO:0000256" key="5">
    <source>
        <dbReference type="ARBA" id="ARBA00025445"/>
    </source>
</evidence>
<dbReference type="PANTHER" id="PTHR10137:SF0">
    <property type="entry name" value="V-TYPE PROTON ATPASE SUBUNIT C"/>
    <property type="match status" value="1"/>
</dbReference>
<dbReference type="AlphaFoldDB" id="A0A7S0RL04"/>
<keyword evidence="3 6" id="KW-0375">Hydrogen ion transport</keyword>
<sequence>MPFWLVGLPLGKNKRKELAWELLQERTASAGLSTNTKLEIPELRIGTLDTLMQLSDDLAKSNTLIEGVVNKLKRQATETSGDGAVLKVDGYPADVYLTRFKWDEAKFPIRRPLKETVEKISEIIARIEDDLKVKVSEYNTMKSQLNAASRKQTGSLSVRDISSLVKPQHMVDSENLTTMFVVVSKFALQEWEAQYEKLTNFVVPRSSKVVSEDNDYALVNVVLFKRVVDEFKTQARAKGYQVREYQPPVEGQELSAAQAEALRKEVEGKRAALEAWCRTAYGEAFSAWVHVTAIRVFVESILRYGLPPAYQAAVVRPADKQEVRLRTALAATFSDGKNAQFWKDDGSAGAAGMGTEEMFPYVSFTLNVE</sequence>